<feature type="coiled-coil region" evidence="6">
    <location>
        <begin position="6"/>
        <end position="47"/>
    </location>
</feature>
<feature type="compositionally biased region" description="Polar residues" evidence="7">
    <location>
        <begin position="110"/>
        <end position="121"/>
    </location>
</feature>
<evidence type="ECO:0000256" key="2">
    <source>
        <dbReference type="ARBA" id="ARBA00004496"/>
    </source>
</evidence>
<dbReference type="PROSITE" id="PS50913">
    <property type="entry name" value="GRIP"/>
    <property type="match status" value="1"/>
</dbReference>
<dbReference type="STRING" id="7574.A0A1S3I5X6"/>
<dbReference type="FunCoup" id="A0A1S3I5X6">
    <property type="interactions" value="1335"/>
</dbReference>
<keyword evidence="4 6" id="KW-0175">Coiled coil</keyword>
<reference evidence="10" key="1">
    <citation type="submission" date="2025-08" db="UniProtKB">
        <authorList>
            <consortium name="RefSeq"/>
        </authorList>
    </citation>
    <scope>IDENTIFICATION</scope>
    <source>
        <tissue evidence="10">Gonads</tissue>
    </source>
</reference>
<dbReference type="Gene3D" id="1.10.220.60">
    <property type="entry name" value="GRIP domain"/>
    <property type="match status" value="1"/>
</dbReference>
<feature type="compositionally biased region" description="Basic and acidic residues" evidence="7">
    <location>
        <begin position="173"/>
        <end position="188"/>
    </location>
</feature>
<proteinExistence type="predicted"/>
<dbReference type="GO" id="GO:0005794">
    <property type="term" value="C:Golgi apparatus"/>
    <property type="evidence" value="ECO:0007669"/>
    <property type="project" value="TreeGrafter"/>
</dbReference>
<keyword evidence="3" id="KW-0963">Cytoplasm</keyword>
<dbReference type="PANTHER" id="PTHR23157:SF25">
    <property type="entry name" value="GRIP AND COILED-COIL DOMAIN-CONTAINING PROTEIN 1"/>
    <property type="match status" value="1"/>
</dbReference>
<evidence type="ECO:0000256" key="5">
    <source>
        <dbReference type="ARBA" id="ARBA00023136"/>
    </source>
</evidence>
<dbReference type="InterPro" id="IPR000237">
    <property type="entry name" value="GRIP_dom"/>
</dbReference>
<feature type="region of interest" description="Disordered" evidence="7">
    <location>
        <begin position="51"/>
        <end position="136"/>
    </location>
</feature>
<feature type="domain" description="GRIP" evidence="8">
    <location>
        <begin position="648"/>
        <end position="698"/>
    </location>
</feature>
<evidence type="ECO:0000256" key="4">
    <source>
        <dbReference type="ARBA" id="ARBA00023054"/>
    </source>
</evidence>
<feature type="compositionally biased region" description="Basic and acidic residues" evidence="7">
    <location>
        <begin position="57"/>
        <end position="66"/>
    </location>
</feature>
<dbReference type="AlphaFoldDB" id="A0A1S3I5X6"/>
<dbReference type="Proteomes" id="UP000085678">
    <property type="component" value="Unplaced"/>
</dbReference>
<gene>
    <name evidence="10" type="primary">LOC106161314</name>
</gene>
<evidence type="ECO:0000313" key="10">
    <source>
        <dbReference type="RefSeq" id="XP_013393680.1"/>
    </source>
</evidence>
<evidence type="ECO:0000256" key="3">
    <source>
        <dbReference type="ARBA" id="ARBA00022490"/>
    </source>
</evidence>
<dbReference type="InParanoid" id="A0A1S3I5X6"/>
<dbReference type="OrthoDB" id="9898580at2759"/>
<accession>A0A1S3I5X6</accession>
<comment type="subcellular location">
    <subcellularLocation>
        <location evidence="2">Cytoplasm</location>
    </subcellularLocation>
    <subcellularLocation>
        <location evidence="1">Endomembrane system</location>
        <topology evidence="1">Peripheral membrane protein</topology>
    </subcellularLocation>
</comment>
<evidence type="ECO:0000256" key="7">
    <source>
        <dbReference type="SAM" id="MobiDB-lite"/>
    </source>
</evidence>
<name>A0A1S3I5X6_LINAN</name>
<dbReference type="FunFam" id="1.10.220.60:FF:000008">
    <property type="entry name" value="GRIP domain containing protein"/>
    <property type="match status" value="1"/>
</dbReference>
<feature type="coiled-coil region" evidence="6">
    <location>
        <begin position="507"/>
        <end position="534"/>
    </location>
</feature>
<dbReference type="SMART" id="SM00755">
    <property type="entry name" value="Grip"/>
    <property type="match status" value="1"/>
</dbReference>
<dbReference type="KEGG" id="lak:106161314"/>
<feature type="compositionally biased region" description="Basic and acidic residues" evidence="7">
    <location>
        <begin position="86"/>
        <end position="99"/>
    </location>
</feature>
<feature type="coiled-coil region" evidence="6">
    <location>
        <begin position="336"/>
        <end position="480"/>
    </location>
</feature>
<dbReference type="RefSeq" id="XP_013393680.1">
    <property type="nucleotide sequence ID" value="XM_013538226.1"/>
</dbReference>
<dbReference type="InterPro" id="IPR051952">
    <property type="entry name" value="Golgi-autophagy_related"/>
</dbReference>
<feature type="coiled-coil region" evidence="6">
    <location>
        <begin position="602"/>
        <end position="654"/>
    </location>
</feature>
<feature type="compositionally biased region" description="Basic and acidic residues" evidence="7">
    <location>
        <begin position="122"/>
        <end position="136"/>
    </location>
</feature>
<sequence length="713" mass="82814">MDRSSRSELLQTIASQQEQLGRYEKRLRDVVEAYKSLHKEKAALEATIQALSCSKNGGDKAKKGTESSHATRHSGEHVQDPLGAQDPKEVESKDKTDGADDREEGDDQVATLTTSLQTLMQEKTKMETNYQAEKKKMRAEYDERIKRLKEELEQKGEKEASLQEQLLQLKNRLRSDHEEREKEQNDHAVMLRELQKLLADERNAKEHLENQLDDTKELLADSRRQQPELEHRYEKRITDLSKELEHLRSQLKASDEKSDQPSPLLLELQKEMAEMKAQYKQQVQQEQKRANEAESRLGQIAQQGEERVCGLENKLSELSETVGNYERLRYQDQIAIQKLKDRIAQLDMENSALTRAVHSEVTDEDERNMDVQGLADKIGKLKDLLKMANEKSENPINVQELFLSGIQIDDDSLHKRCHEELGQLKEEFERYKLRAQSVLKNKSAKDTANNQEVESYKSQIAELKDRIRQQRADKEEMELDYKQQVAGLQRTLAQMAEAHKADLASTEMDHQQKMTSLEQQIQKQRDRTVALLAEKDREIDQLRCSIPGWRPTERQGSLGSEENETEESVAVENLLSQFPSSLQNEGTLLHFAQEQARKVVENSTLRKQKHQAEQALREVQQSFMAKEEHYVEQIEFLKEEVRKYERSKSRESANLEYLKNVVYNYMICRDSVGKQQMLNAIATILQFSPKEKQRVQKHLTAWWGYYTSYSSTK</sequence>
<dbReference type="PANTHER" id="PTHR23157">
    <property type="entry name" value="GRIP AND COILED-COIL DOMAIN-CONTAINING PROTEIN 1"/>
    <property type="match status" value="1"/>
</dbReference>
<evidence type="ECO:0000259" key="8">
    <source>
        <dbReference type="PROSITE" id="PS50913"/>
    </source>
</evidence>
<dbReference type="OMA" id="AEMQAIN"/>
<feature type="region of interest" description="Disordered" evidence="7">
    <location>
        <begin position="209"/>
        <end position="233"/>
    </location>
</feature>
<feature type="region of interest" description="Disordered" evidence="7">
    <location>
        <begin position="168"/>
        <end position="188"/>
    </location>
</feature>
<protein>
    <submittedName>
        <fullName evidence="10">GRIP and coiled-coil domain-containing protein 1</fullName>
    </submittedName>
</protein>
<evidence type="ECO:0000256" key="6">
    <source>
        <dbReference type="SAM" id="Coils"/>
    </source>
</evidence>
<evidence type="ECO:0000313" key="9">
    <source>
        <dbReference type="Proteomes" id="UP000085678"/>
    </source>
</evidence>
<evidence type="ECO:0000256" key="1">
    <source>
        <dbReference type="ARBA" id="ARBA00004184"/>
    </source>
</evidence>
<keyword evidence="5" id="KW-0472">Membrane</keyword>
<dbReference type="Pfam" id="PF01465">
    <property type="entry name" value="GRIP"/>
    <property type="match status" value="1"/>
</dbReference>
<organism evidence="9 10">
    <name type="scientific">Lingula anatina</name>
    <name type="common">Brachiopod</name>
    <name type="synonym">Lingula unguis</name>
    <dbReference type="NCBI Taxonomy" id="7574"/>
    <lineage>
        <taxon>Eukaryota</taxon>
        <taxon>Metazoa</taxon>
        <taxon>Spiralia</taxon>
        <taxon>Lophotrochozoa</taxon>
        <taxon>Brachiopoda</taxon>
        <taxon>Linguliformea</taxon>
        <taxon>Lingulata</taxon>
        <taxon>Lingulida</taxon>
        <taxon>Linguloidea</taxon>
        <taxon>Lingulidae</taxon>
        <taxon>Lingula</taxon>
    </lineage>
</organism>
<keyword evidence="9" id="KW-1185">Reference proteome</keyword>
<dbReference type="GeneID" id="106161314"/>